<proteinExistence type="predicted"/>
<dbReference type="AlphaFoldDB" id="F9S135"/>
<name>F9S135_9VIBR</name>
<evidence type="ECO:0000313" key="2">
    <source>
        <dbReference type="Proteomes" id="UP000004605"/>
    </source>
</evidence>
<dbReference type="EMBL" id="AFWF01000094">
    <property type="protein sequence ID" value="EGU42700.1"/>
    <property type="molecule type" value="Genomic_DNA"/>
</dbReference>
<organism evidence="1 2">
    <name type="scientific">Vibrio ichthyoenteri ATCC 700023</name>
    <dbReference type="NCBI Taxonomy" id="870968"/>
    <lineage>
        <taxon>Bacteria</taxon>
        <taxon>Pseudomonadati</taxon>
        <taxon>Pseudomonadota</taxon>
        <taxon>Gammaproteobacteria</taxon>
        <taxon>Vibrionales</taxon>
        <taxon>Vibrionaceae</taxon>
        <taxon>Vibrio</taxon>
    </lineage>
</organism>
<sequence>MLWKIHKNDKGDLHVASLLLHLTSWFGRRSVKLSAKLVLRIAGC</sequence>
<comment type="caution">
    <text evidence="1">The sequence shown here is derived from an EMBL/GenBank/DDBJ whole genome shotgun (WGS) entry which is preliminary data.</text>
</comment>
<dbReference type="Proteomes" id="UP000004605">
    <property type="component" value="Unassembled WGS sequence"/>
</dbReference>
<keyword evidence="2" id="KW-1185">Reference proteome</keyword>
<evidence type="ECO:0000313" key="1">
    <source>
        <dbReference type="EMBL" id="EGU42700.1"/>
    </source>
</evidence>
<accession>F9S135</accession>
<gene>
    <name evidence="1" type="ORF">VII00023_05332</name>
</gene>
<reference evidence="1 2" key="1">
    <citation type="journal article" date="2012" name="Int. J. Syst. Evol. Microbiol.">
        <title>Vibrio caribbeanicus sp. nov., isolated from the marine sponge Scleritoderma cyanea.</title>
        <authorList>
            <person name="Hoffmann M."/>
            <person name="Monday S.R."/>
            <person name="Allard M.W."/>
            <person name="Strain E.A."/>
            <person name="Whittaker P."/>
            <person name="Naum M."/>
            <person name="McCarthy P.J."/>
            <person name="Lopez J.V."/>
            <person name="Fischer M."/>
            <person name="Brown E.W."/>
        </authorList>
    </citation>
    <scope>NUCLEOTIDE SEQUENCE [LARGE SCALE GENOMIC DNA]</scope>
    <source>
        <strain evidence="1 2">ATCC 700023</strain>
    </source>
</reference>
<protein>
    <submittedName>
        <fullName evidence="1">Uncharacterized protein</fullName>
    </submittedName>
</protein>